<protein>
    <submittedName>
        <fullName evidence="1">Uncharacterized protein</fullName>
    </submittedName>
</protein>
<sequence length="104" mass="11665">MLPYSKCQGQWDSETDNKLHSIKPILQLWLSLTNRKSDALLTRLSIGYTRFTHSHLLLGEPASVCSQCNYINECSKYTRGGAPFATEMPHYISAVGQKTAQTES</sequence>
<dbReference type="AlphaFoldDB" id="A0A4Y2MPD7"/>
<evidence type="ECO:0000313" key="1">
    <source>
        <dbReference type="EMBL" id="GBN29038.1"/>
    </source>
</evidence>
<keyword evidence="2" id="KW-1185">Reference proteome</keyword>
<comment type="caution">
    <text evidence="1">The sequence shown here is derived from an EMBL/GenBank/DDBJ whole genome shotgun (WGS) entry which is preliminary data.</text>
</comment>
<proteinExistence type="predicted"/>
<dbReference type="OrthoDB" id="6435860at2759"/>
<accession>A0A4Y2MPD7</accession>
<dbReference type="Proteomes" id="UP000499080">
    <property type="component" value="Unassembled WGS sequence"/>
</dbReference>
<dbReference type="EMBL" id="BGPR01007725">
    <property type="protein sequence ID" value="GBN29038.1"/>
    <property type="molecule type" value="Genomic_DNA"/>
</dbReference>
<evidence type="ECO:0000313" key="2">
    <source>
        <dbReference type="Proteomes" id="UP000499080"/>
    </source>
</evidence>
<name>A0A4Y2MPD7_ARAVE</name>
<gene>
    <name evidence="1" type="ORF">AVEN_76311_1</name>
</gene>
<reference evidence="1 2" key="1">
    <citation type="journal article" date="2019" name="Sci. Rep.">
        <title>Orb-weaving spider Araneus ventricosus genome elucidates the spidroin gene catalogue.</title>
        <authorList>
            <person name="Kono N."/>
            <person name="Nakamura H."/>
            <person name="Ohtoshi R."/>
            <person name="Moran D.A.P."/>
            <person name="Shinohara A."/>
            <person name="Yoshida Y."/>
            <person name="Fujiwara M."/>
            <person name="Mori M."/>
            <person name="Tomita M."/>
            <person name="Arakawa K."/>
        </authorList>
    </citation>
    <scope>NUCLEOTIDE SEQUENCE [LARGE SCALE GENOMIC DNA]</scope>
</reference>
<organism evidence="1 2">
    <name type="scientific">Araneus ventricosus</name>
    <name type="common">Orbweaver spider</name>
    <name type="synonym">Epeira ventricosa</name>
    <dbReference type="NCBI Taxonomy" id="182803"/>
    <lineage>
        <taxon>Eukaryota</taxon>
        <taxon>Metazoa</taxon>
        <taxon>Ecdysozoa</taxon>
        <taxon>Arthropoda</taxon>
        <taxon>Chelicerata</taxon>
        <taxon>Arachnida</taxon>
        <taxon>Araneae</taxon>
        <taxon>Araneomorphae</taxon>
        <taxon>Entelegynae</taxon>
        <taxon>Araneoidea</taxon>
        <taxon>Araneidae</taxon>
        <taxon>Araneus</taxon>
    </lineage>
</organism>